<feature type="domain" description="Aromatic amino acid beta-eliminating lyase/threonine aldolase" evidence="5">
    <location>
        <begin position="17"/>
        <end position="299"/>
    </location>
</feature>
<dbReference type="PIRSF" id="PIRSF017617">
    <property type="entry name" value="Thr_aldolase"/>
    <property type="match status" value="1"/>
</dbReference>
<evidence type="ECO:0000313" key="7">
    <source>
        <dbReference type="Proteomes" id="UP000694001"/>
    </source>
</evidence>
<dbReference type="GO" id="GO:0005829">
    <property type="term" value="C:cytosol"/>
    <property type="evidence" value="ECO:0007669"/>
    <property type="project" value="TreeGrafter"/>
</dbReference>
<dbReference type="GO" id="GO:0008483">
    <property type="term" value="F:transaminase activity"/>
    <property type="evidence" value="ECO:0007669"/>
    <property type="project" value="UniProtKB-KW"/>
</dbReference>
<dbReference type="GO" id="GO:0006567">
    <property type="term" value="P:L-threonine catabolic process"/>
    <property type="evidence" value="ECO:0007669"/>
    <property type="project" value="TreeGrafter"/>
</dbReference>
<dbReference type="KEGG" id="elio:KO353_00850"/>
<evidence type="ECO:0000313" key="6">
    <source>
        <dbReference type="EMBL" id="QXM24856.1"/>
    </source>
</evidence>
<dbReference type="AlphaFoldDB" id="A0A975U1U9"/>
<organism evidence="6 7">
    <name type="scientific">Elioraea tepida</name>
    <dbReference type="NCBI Taxonomy" id="2843330"/>
    <lineage>
        <taxon>Bacteria</taxon>
        <taxon>Pseudomonadati</taxon>
        <taxon>Pseudomonadota</taxon>
        <taxon>Alphaproteobacteria</taxon>
        <taxon>Acetobacterales</taxon>
        <taxon>Elioraeaceae</taxon>
        <taxon>Elioraea</taxon>
    </lineage>
</organism>
<dbReference type="FunFam" id="3.40.640.10:FF:000030">
    <property type="entry name" value="Low-specificity L-threonine aldolase"/>
    <property type="match status" value="1"/>
</dbReference>
<evidence type="ECO:0000256" key="1">
    <source>
        <dbReference type="ARBA" id="ARBA00001933"/>
    </source>
</evidence>
<keyword evidence="4" id="KW-0456">Lyase</keyword>
<gene>
    <name evidence="6" type="ORF">KO353_00850</name>
</gene>
<keyword evidence="6" id="KW-0808">Transferase</keyword>
<comment type="similarity">
    <text evidence="2">Belongs to the threonine aldolase family.</text>
</comment>
<keyword evidence="3" id="KW-0663">Pyridoxal phosphate</keyword>
<evidence type="ECO:0000256" key="3">
    <source>
        <dbReference type="ARBA" id="ARBA00022898"/>
    </source>
</evidence>
<dbReference type="FunFam" id="3.90.1150.10:FF:000041">
    <property type="entry name" value="Low-specificity L-threonine aldolase"/>
    <property type="match status" value="1"/>
</dbReference>
<dbReference type="RefSeq" id="WP_218285913.1">
    <property type="nucleotide sequence ID" value="NZ_CP076448.1"/>
</dbReference>
<protein>
    <submittedName>
        <fullName evidence="6">Aminotransferase class I/II-fold pyridoxal phosphate-dependent enzyme</fullName>
    </submittedName>
</protein>
<proteinExistence type="inferred from homology"/>
<dbReference type="EMBL" id="CP076448">
    <property type="protein sequence ID" value="QXM24856.1"/>
    <property type="molecule type" value="Genomic_DNA"/>
</dbReference>
<dbReference type="InterPro" id="IPR001597">
    <property type="entry name" value="ArAA_b-elim_lyase/Thr_aldolase"/>
</dbReference>
<evidence type="ECO:0000256" key="4">
    <source>
        <dbReference type="ARBA" id="ARBA00023239"/>
    </source>
</evidence>
<dbReference type="GO" id="GO:0006545">
    <property type="term" value="P:glycine biosynthetic process"/>
    <property type="evidence" value="ECO:0007669"/>
    <property type="project" value="TreeGrafter"/>
</dbReference>
<dbReference type="PANTHER" id="PTHR48097">
    <property type="entry name" value="L-THREONINE ALDOLASE-RELATED"/>
    <property type="match status" value="1"/>
</dbReference>
<evidence type="ECO:0000256" key="2">
    <source>
        <dbReference type="ARBA" id="ARBA00006966"/>
    </source>
</evidence>
<reference evidence="6" key="1">
    <citation type="submission" date="2021-06" db="EMBL/GenBank/DDBJ databases">
        <title>Elioraea tepida, sp. nov., a moderately thermophilic aerobic anoxygenic phototrophic bacterium isolated from an alkaline siliceous hot spring mat community in Yellowstone National Park, WY, USA.</title>
        <authorList>
            <person name="Saini M.K."/>
            <person name="Yoshida S."/>
            <person name="Sebastian A."/>
            <person name="Hirose S."/>
            <person name="Hara E."/>
            <person name="Tamaki H."/>
            <person name="Soulier N.T."/>
            <person name="Albert I."/>
            <person name="Hanada S."/>
            <person name="Bryant D.A."/>
            <person name="Tank M."/>
        </authorList>
    </citation>
    <scope>NUCLEOTIDE SEQUENCE</scope>
    <source>
        <strain evidence="6">MS-P2</strain>
    </source>
</reference>
<evidence type="ECO:0000259" key="5">
    <source>
        <dbReference type="Pfam" id="PF01212"/>
    </source>
</evidence>
<accession>A0A975U1U9</accession>
<dbReference type="GO" id="GO:0008732">
    <property type="term" value="F:L-allo-threonine aldolase activity"/>
    <property type="evidence" value="ECO:0007669"/>
    <property type="project" value="TreeGrafter"/>
</dbReference>
<dbReference type="Pfam" id="PF01212">
    <property type="entry name" value="Beta_elim_lyase"/>
    <property type="match status" value="1"/>
</dbReference>
<keyword evidence="6" id="KW-0032">Aminotransferase</keyword>
<dbReference type="Proteomes" id="UP000694001">
    <property type="component" value="Chromosome"/>
</dbReference>
<name>A0A975U1U9_9PROT</name>
<dbReference type="PANTHER" id="PTHR48097:SF9">
    <property type="entry name" value="L-THREONINE ALDOLASE"/>
    <property type="match status" value="1"/>
</dbReference>
<dbReference type="InterPro" id="IPR023603">
    <property type="entry name" value="Low_specificity_L-TA-like"/>
</dbReference>
<comment type="cofactor">
    <cofactor evidence="1">
        <name>pyridoxal 5'-phosphate</name>
        <dbReference type="ChEBI" id="CHEBI:597326"/>
    </cofactor>
</comment>
<sequence length="358" mass="37557">MSYAPKPEAIPPGLINLYSDTQTKPTPGMREAIARAEVGDEQRGEDPTINTLCARVADLLGKEAAMFLPSGTMCNEIALLVHCRPGDEVIGASDCHILVAEGGAPAALASVLVTPLRSVRGLFTPADVEAAIRPPSRYAPRTRLLAAEQTANMGGGTVWPVAQLNEVADTAKRHGLATHLDGARLMNAVVASGVPAAEHAKGFDTAWIDFTKGLGAPVGAVLAGSLALIGEAWRWKQRLGGAFRQGGICAAGCLYALDHHVERLAEDHAHARLLVAGLAQLPGIAVETPETNLVFFDVSGTGMTAEAFCVALEAEGVRMGAMGRTRVRACTHLDVTERDMRTALGAVERVLAAVRRAA</sequence>
<dbReference type="NCBIfam" id="NF041359">
    <property type="entry name" value="GntG_guanitoxin"/>
    <property type="match status" value="1"/>
</dbReference>
<keyword evidence="7" id="KW-1185">Reference proteome</keyword>